<dbReference type="InterPro" id="IPR007202">
    <property type="entry name" value="4Fe-4S_dom"/>
</dbReference>
<evidence type="ECO:0000256" key="2">
    <source>
        <dbReference type="ARBA" id="ARBA00022723"/>
    </source>
</evidence>
<dbReference type="GO" id="GO:0051539">
    <property type="term" value="F:4 iron, 4 sulfur cluster binding"/>
    <property type="evidence" value="ECO:0007669"/>
    <property type="project" value="UniProtKB-KW"/>
</dbReference>
<feature type="domain" description="4Fe-4S" evidence="5">
    <location>
        <begin position="109"/>
        <end position="168"/>
    </location>
</feature>
<evidence type="ECO:0000313" key="6">
    <source>
        <dbReference type="EMBL" id="RBP61091.1"/>
    </source>
</evidence>
<dbReference type="PROSITE" id="PS51656">
    <property type="entry name" value="4FE4S"/>
    <property type="match status" value="1"/>
</dbReference>
<gene>
    <name evidence="6" type="ORF">DES36_11590</name>
</gene>
<protein>
    <submittedName>
        <fullName evidence="6">ArsR family metal-binding transcriptional regulator</fullName>
    </submittedName>
</protein>
<evidence type="ECO:0000256" key="1">
    <source>
        <dbReference type="ARBA" id="ARBA00022485"/>
    </source>
</evidence>
<keyword evidence="4" id="KW-0411">Iron-sulfur</keyword>
<dbReference type="EMBL" id="QNRX01000015">
    <property type="protein sequence ID" value="RBP61091.1"/>
    <property type="molecule type" value="Genomic_DNA"/>
</dbReference>
<dbReference type="PANTHER" id="PTHR36214">
    <property type="match status" value="1"/>
</dbReference>
<keyword evidence="1" id="KW-0004">4Fe-4S</keyword>
<dbReference type="OrthoDB" id="9793312at2"/>
<keyword evidence="3" id="KW-0408">Iron</keyword>
<dbReference type="AlphaFoldDB" id="A0A366I142"/>
<comment type="caution">
    <text evidence="6">The sequence shown here is derived from an EMBL/GenBank/DDBJ whole genome shotgun (WGS) entry which is preliminary data.</text>
</comment>
<evidence type="ECO:0000256" key="4">
    <source>
        <dbReference type="ARBA" id="ARBA00023014"/>
    </source>
</evidence>
<organism evidence="6 7">
    <name type="scientific">Alkalibaculum bacchi</name>
    <dbReference type="NCBI Taxonomy" id="645887"/>
    <lineage>
        <taxon>Bacteria</taxon>
        <taxon>Bacillati</taxon>
        <taxon>Bacillota</taxon>
        <taxon>Clostridia</taxon>
        <taxon>Eubacteriales</taxon>
        <taxon>Eubacteriaceae</taxon>
        <taxon>Alkalibaculum</taxon>
    </lineage>
</organism>
<keyword evidence="7" id="KW-1185">Reference proteome</keyword>
<reference evidence="6 7" key="1">
    <citation type="submission" date="2018-06" db="EMBL/GenBank/DDBJ databases">
        <title>Genomic Encyclopedia of Type Strains, Phase IV (KMG-IV): sequencing the most valuable type-strain genomes for metagenomic binning, comparative biology and taxonomic classification.</title>
        <authorList>
            <person name="Goeker M."/>
        </authorList>
    </citation>
    <scope>NUCLEOTIDE SEQUENCE [LARGE SCALE GENOMIC DNA]</scope>
    <source>
        <strain evidence="6 7">DSM 22112</strain>
    </source>
</reference>
<keyword evidence="2" id="KW-0479">Metal-binding</keyword>
<dbReference type="GO" id="GO:0046872">
    <property type="term" value="F:metal ion binding"/>
    <property type="evidence" value="ECO:0007669"/>
    <property type="project" value="UniProtKB-KW"/>
</dbReference>
<evidence type="ECO:0000256" key="3">
    <source>
        <dbReference type="ARBA" id="ARBA00023004"/>
    </source>
</evidence>
<name>A0A366I142_9FIRM</name>
<dbReference type="PANTHER" id="PTHR36214:SF3">
    <property type="entry name" value="ACETYL-COA DECARBONYLASE_SYNTHASE COMPLEX SUBUNIT GAMMA"/>
    <property type="match status" value="1"/>
</dbReference>
<sequence>MYLEEVNVIFIEPCTADANKMRFKAAFSRNISEILPYLNAEIKIAQYNHRAENLTFNQGIKIITLSSETLSVAKIINETDAYEMCDYIKNLINDIYKKRDVIVPLFEMRKKPSVLDIYKYLPKTNCKRCGESTCVAFASKLIVGELQVQQCRSIHENKHDGKLDELKKILNC</sequence>
<dbReference type="Gene3D" id="1.10.15.40">
    <property type="entry name" value="Electron transport complex subunit B, putative Fe-S cluster"/>
    <property type="match status" value="1"/>
</dbReference>
<dbReference type="Pfam" id="PF04060">
    <property type="entry name" value="FeS"/>
    <property type="match status" value="1"/>
</dbReference>
<dbReference type="RefSeq" id="WP_113921303.1">
    <property type="nucleotide sequence ID" value="NZ_QNRX01000015.1"/>
</dbReference>
<dbReference type="InterPro" id="IPR051069">
    <property type="entry name" value="ACDS_complex_subunit"/>
</dbReference>
<evidence type="ECO:0000259" key="5">
    <source>
        <dbReference type="PROSITE" id="PS51656"/>
    </source>
</evidence>
<evidence type="ECO:0000313" key="7">
    <source>
        <dbReference type="Proteomes" id="UP000253490"/>
    </source>
</evidence>
<dbReference type="Proteomes" id="UP000253490">
    <property type="component" value="Unassembled WGS sequence"/>
</dbReference>
<proteinExistence type="predicted"/>
<accession>A0A366I142</accession>